<sequence length="196" mass="22855">MSNILGEDYWTSRYQQNSIGWDVGEVTKPLKQYLDQIDNYWLKILIPGSGNAYEAQYALNKGFLNTNILDISLLPLEKFQLINPDFPESQIHHGDFFAHEDQYDLIIEQTFFCALLPCRRSDYVKKMKNLLKPGGKLVGLLFNRHFEKSGPPFGGSEEEYKELFEKELKILKMETCYNSISPRQGQELFFILQKNQ</sequence>
<dbReference type="GO" id="GO:0032259">
    <property type="term" value="P:methylation"/>
    <property type="evidence" value="ECO:0007669"/>
    <property type="project" value="UniProtKB-KW"/>
</dbReference>
<comment type="caution">
    <text evidence="5">The sequence shown here is derived from an EMBL/GenBank/DDBJ whole genome shotgun (WGS) entry which is preliminary data.</text>
</comment>
<dbReference type="PANTHER" id="PTHR32183">
    <property type="match status" value="1"/>
</dbReference>
<evidence type="ECO:0000256" key="2">
    <source>
        <dbReference type="ARBA" id="ARBA00022603"/>
    </source>
</evidence>
<dbReference type="Gene3D" id="3.40.50.150">
    <property type="entry name" value="Vaccinia Virus protein VP39"/>
    <property type="match status" value="1"/>
</dbReference>
<evidence type="ECO:0000313" key="5">
    <source>
        <dbReference type="EMBL" id="MCR9015241.1"/>
    </source>
</evidence>
<dbReference type="Pfam" id="PF05724">
    <property type="entry name" value="TPMT"/>
    <property type="match status" value="1"/>
</dbReference>
<dbReference type="AlphaFoldDB" id="A0A9X2P5J1"/>
<protein>
    <submittedName>
        <fullName evidence="5">TPMT family class I SAM-dependent methyltransferase</fullName>
    </submittedName>
</protein>
<dbReference type="CDD" id="cd02440">
    <property type="entry name" value="AdoMet_MTases"/>
    <property type="match status" value="1"/>
</dbReference>
<name>A0A9X2P5J1_9BACT</name>
<accession>A0A9X2P5J1</accession>
<keyword evidence="3" id="KW-0808">Transferase</keyword>
<dbReference type="InterPro" id="IPR008854">
    <property type="entry name" value="TPMT"/>
</dbReference>
<keyword evidence="2 5" id="KW-0489">Methyltransferase</keyword>
<organism evidence="5 6">
    <name type="scientific">Aquiflexum gelatinilyticum</name>
    <dbReference type="NCBI Taxonomy" id="2961943"/>
    <lineage>
        <taxon>Bacteria</taxon>
        <taxon>Pseudomonadati</taxon>
        <taxon>Bacteroidota</taxon>
        <taxon>Cytophagia</taxon>
        <taxon>Cytophagales</taxon>
        <taxon>Cyclobacteriaceae</taxon>
        <taxon>Aquiflexum</taxon>
    </lineage>
</organism>
<evidence type="ECO:0000256" key="1">
    <source>
        <dbReference type="ARBA" id="ARBA00022553"/>
    </source>
</evidence>
<dbReference type="SUPFAM" id="SSF53335">
    <property type="entry name" value="S-adenosyl-L-methionine-dependent methyltransferases"/>
    <property type="match status" value="1"/>
</dbReference>
<keyword evidence="4" id="KW-0949">S-adenosyl-L-methionine</keyword>
<evidence type="ECO:0000313" key="6">
    <source>
        <dbReference type="Proteomes" id="UP001142175"/>
    </source>
</evidence>
<reference evidence="5" key="1">
    <citation type="submission" date="2022-08" db="EMBL/GenBank/DDBJ databases">
        <authorList>
            <person name="Zhang D."/>
        </authorList>
    </citation>
    <scope>NUCLEOTIDE SEQUENCE</scope>
    <source>
        <strain evidence="5">XJ19-11</strain>
    </source>
</reference>
<evidence type="ECO:0000256" key="3">
    <source>
        <dbReference type="ARBA" id="ARBA00022679"/>
    </source>
</evidence>
<dbReference type="RefSeq" id="WP_258423102.1">
    <property type="nucleotide sequence ID" value="NZ_JANSUY010000005.1"/>
</dbReference>
<dbReference type="PANTHER" id="PTHR32183:SF6">
    <property type="entry name" value="CYSTEINE SULFINATE DESULFINASE_CYSTEINE DESULFURASE AND RELATED ENZYMES"/>
    <property type="match status" value="1"/>
</dbReference>
<dbReference type="GO" id="GO:0008757">
    <property type="term" value="F:S-adenosylmethionine-dependent methyltransferase activity"/>
    <property type="evidence" value="ECO:0007669"/>
    <property type="project" value="InterPro"/>
</dbReference>
<proteinExistence type="predicted"/>
<dbReference type="EMBL" id="JANSUY010000005">
    <property type="protein sequence ID" value="MCR9015241.1"/>
    <property type="molecule type" value="Genomic_DNA"/>
</dbReference>
<keyword evidence="6" id="KW-1185">Reference proteome</keyword>
<dbReference type="Proteomes" id="UP001142175">
    <property type="component" value="Unassembled WGS sequence"/>
</dbReference>
<gene>
    <name evidence="5" type="ORF">NU887_09355</name>
</gene>
<dbReference type="PROSITE" id="PS51585">
    <property type="entry name" value="SAM_MT_TPMT"/>
    <property type="match status" value="1"/>
</dbReference>
<keyword evidence="1" id="KW-0597">Phosphoprotein</keyword>
<dbReference type="InterPro" id="IPR029063">
    <property type="entry name" value="SAM-dependent_MTases_sf"/>
</dbReference>
<evidence type="ECO:0000256" key="4">
    <source>
        <dbReference type="ARBA" id="ARBA00022691"/>
    </source>
</evidence>